<evidence type="ECO:0000259" key="3">
    <source>
        <dbReference type="PROSITE" id="PS50821"/>
    </source>
</evidence>
<dbReference type="Gene3D" id="3.30.420.10">
    <property type="entry name" value="Ribonuclease H-like superfamily/Ribonuclease H"/>
    <property type="match status" value="1"/>
</dbReference>
<dbReference type="PROSITE" id="PS50821">
    <property type="entry name" value="PAZ"/>
    <property type="match status" value="1"/>
</dbReference>
<dbReference type="SUPFAM" id="SSF53098">
    <property type="entry name" value="Ribonuclease H-like"/>
    <property type="match status" value="1"/>
</dbReference>
<dbReference type="Pfam" id="PF16488">
    <property type="entry name" value="ArgoL2"/>
    <property type="match status" value="1"/>
</dbReference>
<dbReference type="AlphaFoldDB" id="A0A0D2FC72"/>
<dbReference type="InterPro" id="IPR014811">
    <property type="entry name" value="ArgoL1"/>
</dbReference>
<dbReference type="RefSeq" id="XP_013318258.1">
    <property type="nucleotide sequence ID" value="XM_013462804.1"/>
</dbReference>
<dbReference type="Pfam" id="PF02170">
    <property type="entry name" value="PAZ"/>
    <property type="match status" value="1"/>
</dbReference>
<dbReference type="SMART" id="SM01163">
    <property type="entry name" value="DUF1785"/>
    <property type="match status" value="1"/>
</dbReference>
<feature type="compositionally biased region" description="Low complexity" evidence="2">
    <location>
        <begin position="75"/>
        <end position="87"/>
    </location>
</feature>
<feature type="domain" description="Piwi" evidence="4">
    <location>
        <begin position="621"/>
        <end position="939"/>
    </location>
</feature>
<dbReference type="SUPFAM" id="SSF101690">
    <property type="entry name" value="PAZ domain"/>
    <property type="match status" value="1"/>
</dbReference>
<dbReference type="SMART" id="SM00950">
    <property type="entry name" value="Piwi"/>
    <property type="match status" value="1"/>
</dbReference>
<evidence type="ECO:0000313" key="5">
    <source>
        <dbReference type="EMBL" id="KIW57674.1"/>
    </source>
</evidence>
<evidence type="ECO:0000313" key="6">
    <source>
        <dbReference type="Proteomes" id="UP000054342"/>
    </source>
</evidence>
<dbReference type="HOGENOM" id="CLU_004544_4_1_1"/>
<dbReference type="PANTHER" id="PTHR22891">
    <property type="entry name" value="EUKARYOTIC TRANSLATION INITIATION FACTOR 2C"/>
    <property type="match status" value="1"/>
</dbReference>
<evidence type="ECO:0008006" key="7">
    <source>
        <dbReference type="Google" id="ProtNLM"/>
    </source>
</evidence>
<dbReference type="InterPro" id="IPR045246">
    <property type="entry name" value="Piwi_ago-like"/>
</dbReference>
<comment type="similarity">
    <text evidence="1">Belongs to the argonaute family.</text>
</comment>
<dbReference type="CDD" id="cd04657">
    <property type="entry name" value="Piwi_ago-like"/>
    <property type="match status" value="1"/>
</dbReference>
<evidence type="ECO:0000256" key="2">
    <source>
        <dbReference type="SAM" id="MobiDB-lite"/>
    </source>
</evidence>
<protein>
    <recommendedName>
        <fullName evidence="7">Piwi domain-containing protein</fullName>
    </recommendedName>
</protein>
<feature type="region of interest" description="Disordered" evidence="2">
    <location>
        <begin position="1"/>
        <end position="94"/>
    </location>
</feature>
<dbReference type="InterPro" id="IPR003100">
    <property type="entry name" value="PAZ_dom"/>
</dbReference>
<keyword evidence="6" id="KW-1185">Reference proteome</keyword>
<dbReference type="GO" id="GO:0003723">
    <property type="term" value="F:RNA binding"/>
    <property type="evidence" value="ECO:0007669"/>
    <property type="project" value="InterPro"/>
</dbReference>
<dbReference type="Pfam" id="PF08699">
    <property type="entry name" value="ArgoL1"/>
    <property type="match status" value="1"/>
</dbReference>
<dbReference type="EMBL" id="KN847318">
    <property type="protein sequence ID" value="KIW57674.1"/>
    <property type="molecule type" value="Genomic_DNA"/>
</dbReference>
<gene>
    <name evidence="5" type="ORF">PV05_02240</name>
</gene>
<evidence type="ECO:0000259" key="4">
    <source>
        <dbReference type="PROSITE" id="PS50822"/>
    </source>
</evidence>
<dbReference type="GeneID" id="25324148"/>
<dbReference type="Gene3D" id="3.40.50.2300">
    <property type="match status" value="1"/>
</dbReference>
<dbReference type="InterPro" id="IPR032474">
    <property type="entry name" value="Argonaute_N"/>
</dbReference>
<dbReference type="InterPro" id="IPR032472">
    <property type="entry name" value="ArgoL2"/>
</dbReference>
<reference evidence="5 6" key="1">
    <citation type="submission" date="2015-01" db="EMBL/GenBank/DDBJ databases">
        <title>The Genome Sequence of Exophiala xenobiotica CBS118157.</title>
        <authorList>
            <consortium name="The Broad Institute Genomics Platform"/>
            <person name="Cuomo C."/>
            <person name="de Hoog S."/>
            <person name="Gorbushina A."/>
            <person name="Stielow B."/>
            <person name="Teixiera M."/>
            <person name="Abouelleil A."/>
            <person name="Chapman S.B."/>
            <person name="Priest M."/>
            <person name="Young S.K."/>
            <person name="Wortman J."/>
            <person name="Nusbaum C."/>
            <person name="Birren B."/>
        </authorList>
    </citation>
    <scope>NUCLEOTIDE SEQUENCE [LARGE SCALE GENOMIC DNA]</scope>
    <source>
        <strain evidence="5 6">CBS 118157</strain>
    </source>
</reference>
<dbReference type="PROSITE" id="PS50822">
    <property type="entry name" value="PIWI"/>
    <property type="match status" value="1"/>
</dbReference>
<dbReference type="Pfam" id="PF02171">
    <property type="entry name" value="Piwi"/>
    <property type="match status" value="1"/>
</dbReference>
<dbReference type="OrthoDB" id="10252740at2759"/>
<dbReference type="InterPro" id="IPR012337">
    <property type="entry name" value="RNaseH-like_sf"/>
</dbReference>
<dbReference type="Pfam" id="PF16486">
    <property type="entry name" value="ArgoN"/>
    <property type="match status" value="1"/>
</dbReference>
<dbReference type="Gene3D" id="2.170.260.10">
    <property type="entry name" value="paz domain"/>
    <property type="match status" value="1"/>
</dbReference>
<dbReference type="InterPro" id="IPR036085">
    <property type="entry name" value="PAZ_dom_sf"/>
</dbReference>
<dbReference type="Proteomes" id="UP000054342">
    <property type="component" value="Unassembled WGS sequence"/>
</dbReference>
<dbReference type="InterPro" id="IPR003165">
    <property type="entry name" value="Piwi"/>
</dbReference>
<sequence>MSGSNPRRGRGDGQLPFHPRGRGGSYARGRGDTSYRGGHGSGRGGSAPQVVVYPQDVAQTTQPKPQVKIVEDKTQASITTSNAASTSIHPPRPGYGTRGREVVLWANYLELTGYENLLVYRYSISIAPDRNGREPGPKKRRRIVQILLEEYFSERKADVVTDFHSNIISKTKLALQSPYAVAHRGDGVDDVQANATIHQIALAQIGVLNLSELLDHVTSEDAVAALASKADFLQALNIVAGHHPKATPTTAAVGSNKHYNVSTSSEKFGLGAGINAIRGLFMSVRAATTRILVNVQVKHGAFYQEGPLEGLIFSFKQENGADKNKLEDFLKKLTVNVTHIQRRNRTGEVILRMKQISGLATPRDGEGQPKRPIVPEFGAGPKSVKFWQASEGAGAGGSYVTVFEFFKKAYNIVIRDPNLPVVNVGNRQNPVYLPAEVCQVRPGQHFSAKLSPSQTQNMIRFAVRPPESNARWITTQGAHLVGFDITNPVLNNFGLKVPPKLISVPGRVLQGPNIQYYGKDMANPGFGSWNLRNVRFAATTELPYWTYLVLSMEGTQPPWTSEAALHPALDEFTQKLNEVGIRAGAPTAGQNVVLKPSSLETQIDQAISLFMHSKTRKPPKFLLVFLPHRDTGIYNRIKLACDITEGLLNVCTVASKFVKPNNHQYFANLALKVNLKLGGRNHSIDNSKLGVIAEGKTMLVGLDVTHPSPGSVQAAPSVASVVASVDRWLGQWPAELLNLPPRQEMIIGLQEMIVSRLKLWQKVNKSLPDNILVYRDGVSESQYQQVLEQELPLFRAAGKALYPADKTKNGYPRISIVVVGKRHNTRFYPTRTEDADRSSNPQNGTVVDRGVTEARNWDFFLQAHTALQGTARPAHYYVVLDEIFRSRPVKPPFQNTADALEDLTHNLCYLFGRATKAVSICPPAYYADLACERARCYLSKVYDPHSVARNSSSTSTTSAQPDASVVRRVHLNVKDAMFYI</sequence>
<name>A0A0D2FC72_9EURO</name>
<accession>A0A0D2FC72</accession>
<organism evidence="5 6">
    <name type="scientific">Exophiala xenobiotica</name>
    <dbReference type="NCBI Taxonomy" id="348802"/>
    <lineage>
        <taxon>Eukaryota</taxon>
        <taxon>Fungi</taxon>
        <taxon>Dikarya</taxon>
        <taxon>Ascomycota</taxon>
        <taxon>Pezizomycotina</taxon>
        <taxon>Eurotiomycetes</taxon>
        <taxon>Chaetothyriomycetidae</taxon>
        <taxon>Chaetothyriales</taxon>
        <taxon>Herpotrichiellaceae</taxon>
        <taxon>Exophiala</taxon>
    </lineage>
</organism>
<dbReference type="STRING" id="348802.A0A0D2FC72"/>
<evidence type="ECO:0000256" key="1">
    <source>
        <dbReference type="RuleBase" id="RU361178"/>
    </source>
</evidence>
<dbReference type="SMART" id="SM00949">
    <property type="entry name" value="PAZ"/>
    <property type="match status" value="1"/>
</dbReference>
<proteinExistence type="inferred from homology"/>
<dbReference type="CDD" id="cd02846">
    <property type="entry name" value="PAZ_argonaute_like"/>
    <property type="match status" value="1"/>
</dbReference>
<feature type="domain" description="PAZ" evidence="3">
    <location>
        <begin position="307"/>
        <end position="442"/>
    </location>
</feature>
<dbReference type="InterPro" id="IPR036397">
    <property type="entry name" value="RNaseH_sf"/>
</dbReference>